<dbReference type="SUPFAM" id="SSF49879">
    <property type="entry name" value="SMAD/FHA domain"/>
    <property type="match status" value="1"/>
</dbReference>
<feature type="compositionally biased region" description="Basic and acidic residues" evidence="1">
    <location>
        <begin position="771"/>
        <end position="786"/>
    </location>
</feature>
<gene>
    <name evidence="3" type="ORF">g.39617</name>
</gene>
<dbReference type="InterPro" id="IPR008984">
    <property type="entry name" value="SMAD_FHA_dom_sf"/>
</dbReference>
<dbReference type="EMBL" id="GECU01019931">
    <property type="protein sequence ID" value="JAS87775.1"/>
    <property type="molecule type" value="Transcribed_RNA"/>
</dbReference>
<feature type="region of interest" description="Disordered" evidence="1">
    <location>
        <begin position="389"/>
        <end position="410"/>
    </location>
</feature>
<dbReference type="PROSITE" id="PS50006">
    <property type="entry name" value="FHA_DOMAIN"/>
    <property type="match status" value="1"/>
</dbReference>
<feature type="domain" description="FHA" evidence="2">
    <location>
        <begin position="34"/>
        <end position="85"/>
    </location>
</feature>
<feature type="compositionally biased region" description="Basic residues" evidence="1">
    <location>
        <begin position="653"/>
        <end position="665"/>
    </location>
</feature>
<organism evidence="3">
    <name type="scientific">Homalodisca liturata</name>
    <dbReference type="NCBI Taxonomy" id="320908"/>
    <lineage>
        <taxon>Eukaryota</taxon>
        <taxon>Metazoa</taxon>
        <taxon>Ecdysozoa</taxon>
        <taxon>Arthropoda</taxon>
        <taxon>Hexapoda</taxon>
        <taxon>Insecta</taxon>
        <taxon>Pterygota</taxon>
        <taxon>Neoptera</taxon>
        <taxon>Paraneoptera</taxon>
        <taxon>Hemiptera</taxon>
        <taxon>Auchenorrhyncha</taxon>
        <taxon>Membracoidea</taxon>
        <taxon>Cicadellidae</taxon>
        <taxon>Cicadellinae</taxon>
        <taxon>Proconiini</taxon>
        <taxon>Homalodisca</taxon>
    </lineage>
</organism>
<dbReference type="AlphaFoldDB" id="A0A1B6ILK4"/>
<feature type="region of interest" description="Disordered" evidence="1">
    <location>
        <begin position="640"/>
        <end position="809"/>
    </location>
</feature>
<sequence>MSLNMKCVWELRRLTNDTTKSDNPIFHVLQKGISIAGRTGDCEIKCMTCNAVSRKHFRIHLMDDGSIFIRDLKSLNGTFLGDEKVIANRDISLQHGDVIGMGAHLNNREDENFVFQLYQRILKEDDPCIEDGNKCVVPLKTSVTTNKTSKTKEENIATNLDSIPSTSECKTRNISPSSQSRVIEIINLDCSDSEDEILESAGNEKMKEDATNEQVVISTSEQMSPPPLSSDEEASTEDSLSNSDLCINKDKVEGTNPSRKLNLLEIENKPENELQKLNFDALESPVIDLTFTCEMDKTSDKNTNNISPNSISKDVLPRDQVGHDVTSNSNLSNRNECTKGNIEVINETHNSNEELALSENSSPIMSSPIGHLIDEMIKTAVNDAEVVHPFSNKNTDDSNKKIPDNIGEDSNKFENRFENSVEDSSFIKDCEKTKEEMDKTSERKSKPTSEVDDVVKDILKRRLSSKLSESNAYLCYDNTGAGGDESMEDKMHHTQTTNDDIIIIDDDDELPCSQIFDFKDEPGIVYSPIESHEELGDGNDEDEEPDEASDTDSVDEWFQKLSQSQFDDNCDDDLENDNCVEKDNDDCNTDNCHAIMSSDDINELNKDLGLCRKQETEVNDVSSIKSDNIRIDDHKISDISKNSLNEKNLSKQTLKKKSVSVKRRHSDSSLGDHKNKSSKKTDDVFLETDSQLNEKIFRKHPSGSKRKLQDSSEEDEGIEPMHTITNLKRHDINTNDFNKTKIQDTKTNKKRVKTSSDSEYILGKKSKSKPKNKDLKCKNRQERKLSLESNSETSTTKKHVNNVTDEKTTESNDLLPHWATIKHAVLKEIDEKANSFINTDIQKQYRCELVNSTRVENGLQIDNKRPQSVFCDDIEALIEINTIKKIQNSEVSAKCTDLPHVISESTATMKASDQLIEKKTDLMIGITSKTATASSTMPDKLGIVSKKIGASKKRKPVQIVDAKALPVKKKQWIHRPETEQNVKDKISAKCNKADYKAIRKEKLKFLSESKKDKVIVGEKLKPQNTAKTTTKVTNKTQTSKYSQNHNKSHQ</sequence>
<feature type="compositionally biased region" description="Basic and acidic residues" evidence="1">
    <location>
        <begin position="728"/>
        <end position="747"/>
    </location>
</feature>
<proteinExistence type="predicted"/>
<feature type="compositionally biased region" description="Acidic residues" evidence="1">
    <location>
        <begin position="536"/>
        <end position="554"/>
    </location>
</feature>
<feature type="compositionally biased region" description="Low complexity" evidence="1">
    <location>
        <begin position="1025"/>
        <end position="1040"/>
    </location>
</feature>
<evidence type="ECO:0000259" key="2">
    <source>
        <dbReference type="PROSITE" id="PS50006"/>
    </source>
</evidence>
<name>A0A1B6ILK4_9HEMI</name>
<feature type="region of interest" description="Disordered" evidence="1">
    <location>
        <begin position="217"/>
        <end position="252"/>
    </location>
</feature>
<protein>
    <recommendedName>
        <fullName evidence="2">FHA domain-containing protein</fullName>
    </recommendedName>
</protein>
<feature type="compositionally biased region" description="Basic residues" evidence="1">
    <location>
        <begin position="697"/>
        <end position="706"/>
    </location>
</feature>
<evidence type="ECO:0000313" key="3">
    <source>
        <dbReference type="EMBL" id="JAS87775.1"/>
    </source>
</evidence>
<feature type="compositionally biased region" description="Polar residues" evidence="1">
    <location>
        <begin position="640"/>
        <end position="652"/>
    </location>
</feature>
<feature type="compositionally biased region" description="Basic and acidic residues" evidence="1">
    <location>
        <begin position="394"/>
        <end position="410"/>
    </location>
</feature>
<feature type="region of interest" description="Disordered" evidence="1">
    <location>
        <begin position="531"/>
        <end position="554"/>
    </location>
</feature>
<reference evidence="3" key="1">
    <citation type="submission" date="2015-11" db="EMBL/GenBank/DDBJ databases">
        <title>De novo transcriptome assembly of four potential Pierce s Disease insect vectors from Arizona vineyards.</title>
        <authorList>
            <person name="Tassone E.E."/>
        </authorList>
    </citation>
    <scope>NUCLEOTIDE SEQUENCE</scope>
</reference>
<evidence type="ECO:0000256" key="1">
    <source>
        <dbReference type="SAM" id="MobiDB-lite"/>
    </source>
</evidence>
<dbReference type="Gene3D" id="2.60.200.20">
    <property type="match status" value="1"/>
</dbReference>
<dbReference type="InterPro" id="IPR000253">
    <property type="entry name" value="FHA_dom"/>
</dbReference>
<dbReference type="SMART" id="SM00240">
    <property type="entry name" value="FHA"/>
    <property type="match status" value="1"/>
</dbReference>
<accession>A0A1B6ILK4</accession>
<feature type="compositionally biased region" description="Basic and acidic residues" evidence="1">
    <location>
        <begin position="666"/>
        <end position="683"/>
    </location>
</feature>
<dbReference type="Pfam" id="PF00498">
    <property type="entry name" value="FHA"/>
    <property type="match status" value="1"/>
</dbReference>
<feature type="region of interest" description="Disordered" evidence="1">
    <location>
        <begin position="1018"/>
        <end position="1050"/>
    </location>
</feature>
<feature type="compositionally biased region" description="Polar residues" evidence="1">
    <location>
        <begin position="1041"/>
        <end position="1050"/>
    </location>
</feature>